<proteinExistence type="predicted"/>
<keyword evidence="1" id="KW-0732">Signal</keyword>
<organism evidence="2 3">
    <name type="scientific">Chitinophaga parva</name>
    <dbReference type="NCBI Taxonomy" id="2169414"/>
    <lineage>
        <taxon>Bacteria</taxon>
        <taxon>Pseudomonadati</taxon>
        <taxon>Bacteroidota</taxon>
        <taxon>Chitinophagia</taxon>
        <taxon>Chitinophagales</taxon>
        <taxon>Chitinophagaceae</taxon>
        <taxon>Chitinophaga</taxon>
    </lineage>
</organism>
<name>A0A2T7BIR1_9BACT</name>
<dbReference type="RefSeq" id="WP_108688015.1">
    <property type="nucleotide sequence ID" value="NZ_QCYK01000002.1"/>
</dbReference>
<feature type="signal peptide" evidence="1">
    <location>
        <begin position="1"/>
        <end position="19"/>
    </location>
</feature>
<dbReference type="Proteomes" id="UP000244450">
    <property type="component" value="Unassembled WGS sequence"/>
</dbReference>
<sequence length="184" mass="20335">MRAPILHLALLLSAAPALAQQPKDQLHLKSSINQQITVYKGTVFVNGNKAFFLHDDVNYASRRNKLVEDAGAVFLFLEMARPPEKQMLVLRIDHSNADSVATSVLSDVKDFDHDGQLEFGGKAPVPPPPSADAAYYVPARFYEIKKGSIAPDEAYTQQIEKKINGVYLAMPYDADGKPVVIRKK</sequence>
<dbReference type="AlphaFoldDB" id="A0A2T7BIR1"/>
<accession>A0A2T7BIR1</accession>
<feature type="chain" id="PRO_5015773231" evidence="1">
    <location>
        <begin position="20"/>
        <end position="184"/>
    </location>
</feature>
<evidence type="ECO:0000256" key="1">
    <source>
        <dbReference type="SAM" id="SignalP"/>
    </source>
</evidence>
<reference evidence="2 3" key="1">
    <citation type="submission" date="2018-04" db="EMBL/GenBank/DDBJ databases">
        <title>Chitinophaga fuyangensis sp. nov., isolated from soil in a chemical factory.</title>
        <authorList>
            <person name="Chen K."/>
        </authorList>
    </citation>
    <scope>NUCLEOTIDE SEQUENCE [LARGE SCALE GENOMIC DNA]</scope>
    <source>
        <strain evidence="2 3">LY-1</strain>
    </source>
</reference>
<keyword evidence="3" id="KW-1185">Reference proteome</keyword>
<comment type="caution">
    <text evidence="2">The sequence shown here is derived from an EMBL/GenBank/DDBJ whole genome shotgun (WGS) entry which is preliminary data.</text>
</comment>
<dbReference type="OrthoDB" id="661040at2"/>
<gene>
    <name evidence="2" type="ORF">DCC81_18250</name>
</gene>
<evidence type="ECO:0000313" key="2">
    <source>
        <dbReference type="EMBL" id="PUZ26177.1"/>
    </source>
</evidence>
<dbReference type="EMBL" id="QCYK01000002">
    <property type="protein sequence ID" value="PUZ26177.1"/>
    <property type="molecule type" value="Genomic_DNA"/>
</dbReference>
<protein>
    <submittedName>
        <fullName evidence="2">Uncharacterized protein</fullName>
    </submittedName>
</protein>
<evidence type="ECO:0000313" key="3">
    <source>
        <dbReference type="Proteomes" id="UP000244450"/>
    </source>
</evidence>